<dbReference type="GO" id="GO:0005886">
    <property type="term" value="C:plasma membrane"/>
    <property type="evidence" value="ECO:0007669"/>
    <property type="project" value="UniProtKB-SubCell"/>
</dbReference>
<dbReference type="GO" id="GO:0022857">
    <property type="term" value="F:transmembrane transporter activity"/>
    <property type="evidence" value="ECO:0007669"/>
    <property type="project" value="InterPro"/>
</dbReference>
<dbReference type="EMBL" id="MDET01000045">
    <property type="protein sequence ID" value="OQM74028.1"/>
    <property type="molecule type" value="Genomic_DNA"/>
</dbReference>
<feature type="transmembrane region" description="Helical" evidence="6">
    <location>
        <begin position="84"/>
        <end position="101"/>
    </location>
</feature>
<dbReference type="InterPro" id="IPR001851">
    <property type="entry name" value="ABC_transp_permease"/>
</dbReference>
<feature type="transmembrane region" description="Helical" evidence="6">
    <location>
        <begin position="60"/>
        <end position="77"/>
    </location>
</feature>
<keyword evidence="3 6" id="KW-0812">Transmembrane</keyword>
<evidence type="ECO:0000313" key="7">
    <source>
        <dbReference type="EMBL" id="OQM74028.1"/>
    </source>
</evidence>
<comment type="subcellular location">
    <subcellularLocation>
        <location evidence="1">Cell membrane</location>
        <topology evidence="1">Multi-pass membrane protein</topology>
    </subcellularLocation>
</comment>
<dbReference type="CDD" id="cd06580">
    <property type="entry name" value="TM_PBP1_transp_TpRbsC_like"/>
    <property type="match status" value="1"/>
</dbReference>
<proteinExistence type="predicted"/>
<keyword evidence="8" id="KW-1185">Reference proteome</keyword>
<dbReference type="Proteomes" id="UP000191905">
    <property type="component" value="Unassembled WGS sequence"/>
</dbReference>
<protein>
    <recommendedName>
        <fullName evidence="9">ABC transporter permease</fullName>
    </recommendedName>
</protein>
<keyword evidence="5 6" id="KW-0472">Membrane</keyword>
<feature type="transmembrane region" description="Helical" evidence="6">
    <location>
        <begin position="194"/>
        <end position="212"/>
    </location>
</feature>
<dbReference type="AlphaFoldDB" id="A0A1V8RLF1"/>
<reference evidence="7 8" key="1">
    <citation type="journal article" date="2016" name="Int. J. Syst. Evol. Microbiol.">
        <title>Pseudaminobacter manganicus sp. nov., isolated from sludge of a manganese mine.</title>
        <authorList>
            <person name="Li J."/>
            <person name="Huang J."/>
            <person name="Liao S."/>
            <person name="Wang G."/>
        </authorList>
    </citation>
    <scope>NUCLEOTIDE SEQUENCE [LARGE SCALE GENOMIC DNA]</scope>
    <source>
        <strain evidence="7 8">JH-7</strain>
    </source>
</reference>
<evidence type="ECO:0008006" key="9">
    <source>
        <dbReference type="Google" id="ProtNLM"/>
    </source>
</evidence>
<dbReference type="STRING" id="1873176.BFN67_06195"/>
<feature type="transmembrane region" description="Helical" evidence="6">
    <location>
        <begin position="143"/>
        <end position="162"/>
    </location>
</feature>
<evidence type="ECO:0000256" key="5">
    <source>
        <dbReference type="ARBA" id="ARBA00023136"/>
    </source>
</evidence>
<feature type="transmembrane region" description="Helical" evidence="6">
    <location>
        <begin position="294"/>
        <end position="313"/>
    </location>
</feature>
<evidence type="ECO:0000256" key="4">
    <source>
        <dbReference type="ARBA" id="ARBA00022989"/>
    </source>
</evidence>
<feature type="transmembrane region" description="Helical" evidence="6">
    <location>
        <begin position="241"/>
        <end position="262"/>
    </location>
</feature>
<dbReference type="PANTHER" id="PTHR47089">
    <property type="entry name" value="ABC TRANSPORTER, PERMEASE PROTEIN"/>
    <property type="match status" value="1"/>
</dbReference>
<dbReference type="PANTHER" id="PTHR47089:SF1">
    <property type="entry name" value="GUANOSINE ABC TRANSPORTER PERMEASE PROTEIN NUPP"/>
    <property type="match status" value="1"/>
</dbReference>
<feature type="transmembrane region" description="Helical" evidence="6">
    <location>
        <begin position="268"/>
        <end position="287"/>
    </location>
</feature>
<comment type="caution">
    <text evidence="7">The sequence shown here is derived from an EMBL/GenBank/DDBJ whole genome shotgun (WGS) entry which is preliminary data.</text>
</comment>
<dbReference type="Pfam" id="PF02653">
    <property type="entry name" value="BPD_transp_2"/>
    <property type="match status" value="1"/>
</dbReference>
<feature type="transmembrane region" description="Helical" evidence="6">
    <location>
        <begin position="319"/>
        <end position="340"/>
    </location>
</feature>
<accession>A0A1V8RLF1</accession>
<keyword evidence="2" id="KW-1003">Cell membrane</keyword>
<gene>
    <name evidence="7" type="ORF">BFN67_06195</name>
</gene>
<feature type="transmembrane region" description="Helical" evidence="6">
    <location>
        <begin position="113"/>
        <end position="134"/>
    </location>
</feature>
<sequence length="350" mass="36778">MERRREQRPGARFVGLAVALAGALILCSLLFVAAGASPLHAFSALLKGSFGSLRATGETLVKATPLIFTGLAACVAFRARIWNIGAEGQVFAGAMCAFWIQHNLAGFPAAVQLPVIVIASIVGGALYAGIAAVLKTRFSVDEVISTVMLNYIIVYVLSLLLLNGPWSEAGGFFEQTARIDKSAWLPVLLSGTRLHAGFLLALAAAVLVQILLSRTPLGYEIKAAGSNLRALEVQGTNVRRVILVVLLVSGALAGLAGITEVYGVHHRLKAGAIMGYGYTGIIVAILGQLHPAGIVVAAILFGALVNGGTLMQIETGVPSALIYAIEAILLLFFLGGWSACNFRLRRVRHA</sequence>
<keyword evidence="4 6" id="KW-1133">Transmembrane helix</keyword>
<evidence type="ECO:0000256" key="6">
    <source>
        <dbReference type="SAM" id="Phobius"/>
    </source>
</evidence>
<evidence type="ECO:0000313" key="8">
    <source>
        <dbReference type="Proteomes" id="UP000191905"/>
    </source>
</evidence>
<evidence type="ECO:0000256" key="1">
    <source>
        <dbReference type="ARBA" id="ARBA00004651"/>
    </source>
</evidence>
<evidence type="ECO:0000256" key="2">
    <source>
        <dbReference type="ARBA" id="ARBA00022475"/>
    </source>
</evidence>
<organism evidence="7 8">
    <name type="scientific">Manganibacter manganicus</name>
    <dbReference type="NCBI Taxonomy" id="1873176"/>
    <lineage>
        <taxon>Bacteria</taxon>
        <taxon>Pseudomonadati</taxon>
        <taxon>Pseudomonadota</taxon>
        <taxon>Alphaproteobacteria</taxon>
        <taxon>Hyphomicrobiales</taxon>
        <taxon>Phyllobacteriaceae</taxon>
        <taxon>Manganibacter</taxon>
    </lineage>
</organism>
<evidence type="ECO:0000256" key="3">
    <source>
        <dbReference type="ARBA" id="ARBA00022692"/>
    </source>
</evidence>
<name>A0A1V8RLF1_9HYPH</name>